<evidence type="ECO:0000256" key="4">
    <source>
        <dbReference type="ARBA" id="ARBA00023125"/>
    </source>
</evidence>
<dbReference type="PANTHER" id="PTHR46577:SF2">
    <property type="entry name" value="TRANSCRIPTIONAL REGULATORY PROTEIN"/>
    <property type="match status" value="1"/>
</dbReference>
<organism evidence="7 8">
    <name type="scientific">Ignatzschineria cameli</name>
    <dbReference type="NCBI Taxonomy" id="2182793"/>
    <lineage>
        <taxon>Bacteria</taxon>
        <taxon>Pseudomonadati</taxon>
        <taxon>Pseudomonadota</taxon>
        <taxon>Gammaproteobacteria</taxon>
        <taxon>Cardiobacteriales</taxon>
        <taxon>Ignatzschineriaceae</taxon>
        <taxon>Ignatzschineria</taxon>
    </lineage>
</organism>
<dbReference type="CDD" id="cd07377">
    <property type="entry name" value="WHTH_GntR"/>
    <property type="match status" value="1"/>
</dbReference>
<evidence type="ECO:0000256" key="1">
    <source>
        <dbReference type="ARBA" id="ARBA00005384"/>
    </source>
</evidence>
<evidence type="ECO:0000259" key="6">
    <source>
        <dbReference type="PROSITE" id="PS50949"/>
    </source>
</evidence>
<dbReference type="CDD" id="cd00609">
    <property type="entry name" value="AAT_like"/>
    <property type="match status" value="1"/>
</dbReference>
<dbReference type="InterPro" id="IPR000524">
    <property type="entry name" value="Tscrpt_reg_HTH_GntR"/>
</dbReference>
<feature type="domain" description="HTH gntR-type" evidence="6">
    <location>
        <begin position="38"/>
        <end position="106"/>
    </location>
</feature>
<protein>
    <submittedName>
        <fullName evidence="7">PLP-dependent aminotransferase family protein</fullName>
    </submittedName>
</protein>
<dbReference type="InterPro" id="IPR036388">
    <property type="entry name" value="WH-like_DNA-bd_sf"/>
</dbReference>
<dbReference type="Pfam" id="PF00392">
    <property type="entry name" value="GntR"/>
    <property type="match status" value="1"/>
</dbReference>
<keyword evidence="3" id="KW-0805">Transcription regulation</keyword>
<dbReference type="Pfam" id="PF00155">
    <property type="entry name" value="Aminotran_1_2"/>
    <property type="match status" value="1"/>
</dbReference>
<dbReference type="Gene3D" id="3.40.640.10">
    <property type="entry name" value="Type I PLP-dependent aspartate aminotransferase-like (Major domain)"/>
    <property type="match status" value="1"/>
</dbReference>
<dbReference type="InterPro" id="IPR015422">
    <property type="entry name" value="PyrdxlP-dep_Trfase_small"/>
</dbReference>
<dbReference type="PRINTS" id="PR00035">
    <property type="entry name" value="HTHGNTR"/>
</dbReference>
<dbReference type="InterPro" id="IPR051446">
    <property type="entry name" value="HTH_trans_reg/aminotransferase"/>
</dbReference>
<keyword evidence="7" id="KW-0808">Transferase</keyword>
<dbReference type="PROSITE" id="PS50949">
    <property type="entry name" value="HTH_GNTR"/>
    <property type="match status" value="1"/>
</dbReference>
<sequence>MMDSLINWREYRRKIKKKKEAKKSYIAMHFDIKKSSKKPLYQQIIESIEEALIAGKLLPGEKLPSERELSHFFSVNRSTVVRAMDELHERRLIIRKVGSGTYINPQKWGQFSKPRLQWNGALNKEIFQHPVKYNLTNGDLPTELYPSLQLPEIDWQLLLEAEREQESMRLGTIDLREAVQRYLQRSHQWNVPIEEIMITSGTQQALSLIALGLLKSGDSIAIENPSYFYSLSIFQALGIRIYGIPMDREGIIISKLDQLLHKHRIKMIFINPVFHNPTGRVISLKRKELLISYCHRKQLPIVEDDAYGQLKFYNYIDNTPLKMASKGDNIFYLGSLSKYLGRSIRIGWMIAPRSIIENLANIRQQLDSGLSSLPQYMAQHYLDHYASRHEVELQRTLKIKADQFTNWLDYNLSDLFNYERPQGGFHLFAELKMERSQKEIEKRLLDLEIRGIEDSYFGGDGLAYRFSFPHFSSPQ</sequence>
<dbReference type="SUPFAM" id="SSF46785">
    <property type="entry name" value="Winged helix' DNA-binding domain"/>
    <property type="match status" value="1"/>
</dbReference>
<gene>
    <name evidence="7" type="ORF">DC077_03050</name>
</gene>
<dbReference type="Gene3D" id="3.90.1150.10">
    <property type="entry name" value="Aspartate Aminotransferase, domain 1"/>
    <property type="match status" value="1"/>
</dbReference>
<name>A0A2U2AU59_9GAMM</name>
<keyword evidence="4" id="KW-0238">DNA-binding</keyword>
<dbReference type="GO" id="GO:0003677">
    <property type="term" value="F:DNA binding"/>
    <property type="evidence" value="ECO:0007669"/>
    <property type="project" value="UniProtKB-KW"/>
</dbReference>
<dbReference type="SUPFAM" id="SSF53383">
    <property type="entry name" value="PLP-dependent transferases"/>
    <property type="match status" value="1"/>
</dbReference>
<reference evidence="8" key="1">
    <citation type="submission" date="2018-05" db="EMBL/GenBank/DDBJ databases">
        <title>Ignatzschineria dubaiensis sp. nov., isolated from necrotic foot tissues of dromedaries (Camelus dromedarius) and associated maggots in Dubai, United Arab Emirates.</title>
        <authorList>
            <person name="Tsang C.C."/>
            <person name="Tang J.Y.M."/>
            <person name="Fong J.Y.H."/>
            <person name="Kinne J."/>
            <person name="Lee H.H."/>
            <person name="Joseph M."/>
            <person name="Jose S."/>
            <person name="Schuster R.K."/>
            <person name="Tang Y."/>
            <person name="Sivakumar S."/>
            <person name="Chen J.H.K."/>
            <person name="Teng J.L.L."/>
            <person name="Lau S.K.P."/>
            <person name="Wernery U."/>
            <person name="Woo P.C.Y."/>
        </authorList>
    </citation>
    <scope>NUCLEOTIDE SEQUENCE [LARGE SCALE GENOMIC DNA]</scope>
    <source>
        <strain evidence="8">UAE-HKU57</strain>
    </source>
</reference>
<dbReference type="EMBL" id="QEWW01000001">
    <property type="protein sequence ID" value="PWD88258.1"/>
    <property type="molecule type" value="Genomic_DNA"/>
</dbReference>
<dbReference type="AlphaFoldDB" id="A0A2U2AU59"/>
<proteinExistence type="inferred from homology"/>
<keyword evidence="7" id="KW-0032">Aminotransferase</keyword>
<evidence type="ECO:0000256" key="5">
    <source>
        <dbReference type="ARBA" id="ARBA00023163"/>
    </source>
</evidence>
<keyword evidence="5" id="KW-0804">Transcription</keyword>
<comment type="caution">
    <text evidence="7">The sequence shown here is derived from an EMBL/GenBank/DDBJ whole genome shotgun (WGS) entry which is preliminary data.</text>
</comment>
<accession>A0A2U2AU59</accession>
<evidence type="ECO:0000313" key="7">
    <source>
        <dbReference type="EMBL" id="PWD88258.1"/>
    </source>
</evidence>
<evidence type="ECO:0000256" key="2">
    <source>
        <dbReference type="ARBA" id="ARBA00022898"/>
    </source>
</evidence>
<dbReference type="PANTHER" id="PTHR46577">
    <property type="entry name" value="HTH-TYPE TRANSCRIPTIONAL REGULATORY PROTEIN GABR"/>
    <property type="match status" value="1"/>
</dbReference>
<evidence type="ECO:0000256" key="3">
    <source>
        <dbReference type="ARBA" id="ARBA00023015"/>
    </source>
</evidence>
<dbReference type="Gene3D" id="1.10.10.10">
    <property type="entry name" value="Winged helix-like DNA-binding domain superfamily/Winged helix DNA-binding domain"/>
    <property type="match status" value="1"/>
</dbReference>
<keyword evidence="2" id="KW-0663">Pyridoxal phosphate</keyword>
<dbReference type="InterPro" id="IPR015421">
    <property type="entry name" value="PyrdxlP-dep_Trfase_major"/>
</dbReference>
<dbReference type="Proteomes" id="UP000245059">
    <property type="component" value="Unassembled WGS sequence"/>
</dbReference>
<dbReference type="InterPro" id="IPR004839">
    <property type="entry name" value="Aminotransferase_I/II_large"/>
</dbReference>
<dbReference type="GO" id="GO:0008483">
    <property type="term" value="F:transaminase activity"/>
    <property type="evidence" value="ECO:0007669"/>
    <property type="project" value="UniProtKB-KW"/>
</dbReference>
<dbReference type="InterPro" id="IPR015424">
    <property type="entry name" value="PyrdxlP-dep_Trfase"/>
</dbReference>
<comment type="similarity">
    <text evidence="1">In the C-terminal section; belongs to the class-I pyridoxal-phosphate-dependent aminotransferase family.</text>
</comment>
<dbReference type="GO" id="GO:0030170">
    <property type="term" value="F:pyridoxal phosphate binding"/>
    <property type="evidence" value="ECO:0007669"/>
    <property type="project" value="InterPro"/>
</dbReference>
<dbReference type="SMART" id="SM00345">
    <property type="entry name" value="HTH_GNTR"/>
    <property type="match status" value="1"/>
</dbReference>
<evidence type="ECO:0000313" key="8">
    <source>
        <dbReference type="Proteomes" id="UP000245059"/>
    </source>
</evidence>
<dbReference type="GO" id="GO:0003700">
    <property type="term" value="F:DNA-binding transcription factor activity"/>
    <property type="evidence" value="ECO:0007669"/>
    <property type="project" value="InterPro"/>
</dbReference>
<dbReference type="InterPro" id="IPR036390">
    <property type="entry name" value="WH_DNA-bd_sf"/>
</dbReference>